<dbReference type="PANTHER" id="PTHR43133:SF62">
    <property type="entry name" value="RNA POLYMERASE SIGMA FACTOR SIGZ"/>
    <property type="match status" value="1"/>
</dbReference>
<reference evidence="7 8" key="1">
    <citation type="submission" date="2015-12" db="EMBL/GenBank/DDBJ databases">
        <authorList>
            <person name="Shamseldin A."/>
            <person name="Moawad H."/>
            <person name="Abd El-Rahim W.M."/>
            <person name="Sadowsky M.J."/>
        </authorList>
    </citation>
    <scope>NUCLEOTIDE SEQUENCE [LARGE SCALE GENOMIC DNA]</scope>
    <source>
        <strain evidence="7 8">JC234</strain>
    </source>
</reference>
<dbReference type="RefSeq" id="WP_066174933.1">
    <property type="nucleotide sequence ID" value="NZ_LQZT01000002.1"/>
</dbReference>
<dbReference type="PANTHER" id="PTHR43133">
    <property type="entry name" value="RNA POLYMERASE ECF-TYPE SIGMA FACTO"/>
    <property type="match status" value="1"/>
</dbReference>
<evidence type="ECO:0000313" key="7">
    <source>
        <dbReference type="EMBL" id="OCW58959.1"/>
    </source>
</evidence>
<evidence type="ECO:0000256" key="2">
    <source>
        <dbReference type="ARBA" id="ARBA00023015"/>
    </source>
</evidence>
<evidence type="ECO:0000259" key="5">
    <source>
        <dbReference type="Pfam" id="PF04542"/>
    </source>
</evidence>
<dbReference type="Pfam" id="PF04542">
    <property type="entry name" value="Sigma70_r2"/>
    <property type="match status" value="1"/>
</dbReference>
<evidence type="ECO:0000313" key="8">
    <source>
        <dbReference type="Proteomes" id="UP000094795"/>
    </source>
</evidence>
<keyword evidence="4" id="KW-0804">Transcription</keyword>
<dbReference type="InterPro" id="IPR039425">
    <property type="entry name" value="RNA_pol_sigma-70-like"/>
</dbReference>
<dbReference type="SUPFAM" id="SSF88659">
    <property type="entry name" value="Sigma3 and sigma4 domains of RNA polymerase sigma factors"/>
    <property type="match status" value="1"/>
</dbReference>
<dbReference type="STRING" id="1480615.AWJ14_04380"/>
<feature type="domain" description="RNA polymerase sigma-70 region 2" evidence="5">
    <location>
        <begin position="28"/>
        <end position="95"/>
    </location>
</feature>
<evidence type="ECO:0000256" key="4">
    <source>
        <dbReference type="ARBA" id="ARBA00023163"/>
    </source>
</evidence>
<sequence length="191" mass="21616">MSDDLKDRFARLAAAVAQGRDQAAFAELFDHFAPRLKSYLQRLGMEPSQAEELVQEVMIVLWHKAALFDPAKSSLATWLFRVARNRRIDALRRDRSGLIDPEDPALHPAQPEAADDIYDAEERDERVRRAMLDLPDEQAVLVRQAFFLGRSHSQIAEETGLPLGTVKSRIRLAFSRLRRTLESDGGGLTLH</sequence>
<dbReference type="Pfam" id="PF08281">
    <property type="entry name" value="Sigma70_r4_2"/>
    <property type="match status" value="1"/>
</dbReference>
<dbReference type="Gene3D" id="1.10.1740.10">
    <property type="match status" value="1"/>
</dbReference>
<evidence type="ECO:0000256" key="3">
    <source>
        <dbReference type="ARBA" id="ARBA00023082"/>
    </source>
</evidence>
<dbReference type="EMBL" id="LQZT01000002">
    <property type="protein sequence ID" value="OCW58959.1"/>
    <property type="molecule type" value="Genomic_DNA"/>
</dbReference>
<dbReference type="AlphaFoldDB" id="A0A1C1YZV1"/>
<keyword evidence="8" id="KW-1185">Reference proteome</keyword>
<name>A0A1C1YZV1_9HYPH</name>
<dbReference type="NCBIfam" id="TIGR02937">
    <property type="entry name" value="sigma70-ECF"/>
    <property type="match status" value="1"/>
</dbReference>
<dbReference type="GO" id="GO:0006352">
    <property type="term" value="P:DNA-templated transcription initiation"/>
    <property type="evidence" value="ECO:0007669"/>
    <property type="project" value="InterPro"/>
</dbReference>
<dbReference type="Gene3D" id="1.10.10.10">
    <property type="entry name" value="Winged helix-like DNA-binding domain superfamily/Winged helix DNA-binding domain"/>
    <property type="match status" value="1"/>
</dbReference>
<dbReference type="OrthoDB" id="9784272at2"/>
<dbReference type="InterPro" id="IPR014284">
    <property type="entry name" value="RNA_pol_sigma-70_dom"/>
</dbReference>
<gene>
    <name evidence="7" type="ORF">AWJ14_04380</name>
</gene>
<feature type="domain" description="RNA polymerase sigma factor 70 region 4 type 2" evidence="6">
    <location>
        <begin position="125"/>
        <end position="177"/>
    </location>
</feature>
<dbReference type="SUPFAM" id="SSF88946">
    <property type="entry name" value="Sigma2 domain of RNA polymerase sigma factors"/>
    <property type="match status" value="1"/>
</dbReference>
<dbReference type="GO" id="GO:0016987">
    <property type="term" value="F:sigma factor activity"/>
    <property type="evidence" value="ECO:0007669"/>
    <property type="project" value="UniProtKB-KW"/>
</dbReference>
<accession>A0A1C1YZV1</accession>
<dbReference type="GO" id="GO:0003677">
    <property type="term" value="F:DNA binding"/>
    <property type="evidence" value="ECO:0007669"/>
    <property type="project" value="InterPro"/>
</dbReference>
<dbReference type="CDD" id="cd06171">
    <property type="entry name" value="Sigma70_r4"/>
    <property type="match status" value="1"/>
</dbReference>
<keyword evidence="2" id="KW-0805">Transcription regulation</keyword>
<dbReference type="InterPro" id="IPR013324">
    <property type="entry name" value="RNA_pol_sigma_r3/r4-like"/>
</dbReference>
<protein>
    <submittedName>
        <fullName evidence="7">RNA polymerase subunit sigma</fullName>
    </submittedName>
</protein>
<proteinExistence type="inferred from homology"/>
<keyword evidence="3" id="KW-0731">Sigma factor</keyword>
<comment type="similarity">
    <text evidence="1">Belongs to the sigma-70 factor family. ECF subfamily.</text>
</comment>
<evidence type="ECO:0000256" key="1">
    <source>
        <dbReference type="ARBA" id="ARBA00010641"/>
    </source>
</evidence>
<comment type="caution">
    <text evidence="7">The sequence shown here is derived from an EMBL/GenBank/DDBJ whole genome shotgun (WGS) entry which is preliminary data.</text>
</comment>
<organism evidence="7 8">
    <name type="scientific">Hoeflea olei</name>
    <dbReference type="NCBI Taxonomy" id="1480615"/>
    <lineage>
        <taxon>Bacteria</taxon>
        <taxon>Pseudomonadati</taxon>
        <taxon>Pseudomonadota</taxon>
        <taxon>Alphaproteobacteria</taxon>
        <taxon>Hyphomicrobiales</taxon>
        <taxon>Rhizobiaceae</taxon>
        <taxon>Hoeflea</taxon>
    </lineage>
</organism>
<dbReference type="Proteomes" id="UP000094795">
    <property type="component" value="Unassembled WGS sequence"/>
</dbReference>
<evidence type="ECO:0000259" key="6">
    <source>
        <dbReference type="Pfam" id="PF08281"/>
    </source>
</evidence>
<dbReference type="InterPro" id="IPR007627">
    <property type="entry name" value="RNA_pol_sigma70_r2"/>
</dbReference>
<dbReference type="InterPro" id="IPR013249">
    <property type="entry name" value="RNA_pol_sigma70_r4_t2"/>
</dbReference>
<dbReference type="InterPro" id="IPR013325">
    <property type="entry name" value="RNA_pol_sigma_r2"/>
</dbReference>
<dbReference type="InterPro" id="IPR036388">
    <property type="entry name" value="WH-like_DNA-bd_sf"/>
</dbReference>